<comment type="caution">
    <text evidence="2">The sequence shown here is derived from an EMBL/GenBank/DDBJ whole genome shotgun (WGS) entry which is preliminary data.</text>
</comment>
<sequence>MSPTSSRIPFCLFSVRVNSIQRWTISSFYCCHPNVGKVRPCTCCPADDPSRTSSPHLIIIRSKFRSHRPNGSLGSPFPTGARPRRKRARNIDVPPLNACSEQNPRLPLVDEGGVVLPLTAQSV</sequence>
<feature type="region of interest" description="Disordered" evidence="1">
    <location>
        <begin position="66"/>
        <end position="104"/>
    </location>
</feature>
<reference evidence="2 3" key="1">
    <citation type="journal article" date="2019" name="Sci. Rep.">
        <title>Orb-weaving spider Araneus ventricosus genome elucidates the spidroin gene catalogue.</title>
        <authorList>
            <person name="Kono N."/>
            <person name="Nakamura H."/>
            <person name="Ohtoshi R."/>
            <person name="Moran D.A.P."/>
            <person name="Shinohara A."/>
            <person name="Yoshida Y."/>
            <person name="Fujiwara M."/>
            <person name="Mori M."/>
            <person name="Tomita M."/>
            <person name="Arakawa K."/>
        </authorList>
    </citation>
    <scope>NUCLEOTIDE SEQUENCE [LARGE SCALE GENOMIC DNA]</scope>
</reference>
<evidence type="ECO:0000313" key="3">
    <source>
        <dbReference type="Proteomes" id="UP000499080"/>
    </source>
</evidence>
<evidence type="ECO:0000313" key="2">
    <source>
        <dbReference type="EMBL" id="GBM88169.1"/>
    </source>
</evidence>
<dbReference type="Proteomes" id="UP000499080">
    <property type="component" value="Unassembled WGS sequence"/>
</dbReference>
<protein>
    <submittedName>
        <fullName evidence="2">Uncharacterized protein</fullName>
    </submittedName>
</protein>
<gene>
    <name evidence="2" type="ORF">AVEN_198838_1</name>
</gene>
<organism evidence="2 3">
    <name type="scientific">Araneus ventricosus</name>
    <name type="common">Orbweaver spider</name>
    <name type="synonym">Epeira ventricosa</name>
    <dbReference type="NCBI Taxonomy" id="182803"/>
    <lineage>
        <taxon>Eukaryota</taxon>
        <taxon>Metazoa</taxon>
        <taxon>Ecdysozoa</taxon>
        <taxon>Arthropoda</taxon>
        <taxon>Chelicerata</taxon>
        <taxon>Arachnida</taxon>
        <taxon>Araneae</taxon>
        <taxon>Araneomorphae</taxon>
        <taxon>Entelegynae</taxon>
        <taxon>Araneoidea</taxon>
        <taxon>Araneidae</taxon>
        <taxon>Araneus</taxon>
    </lineage>
</organism>
<keyword evidence="3" id="KW-1185">Reference proteome</keyword>
<accession>A0A4Y2JFD6</accession>
<name>A0A4Y2JFD6_ARAVE</name>
<proteinExistence type="predicted"/>
<dbReference type="EMBL" id="BGPR01003440">
    <property type="protein sequence ID" value="GBM88169.1"/>
    <property type="molecule type" value="Genomic_DNA"/>
</dbReference>
<evidence type="ECO:0000256" key="1">
    <source>
        <dbReference type="SAM" id="MobiDB-lite"/>
    </source>
</evidence>
<dbReference type="OrthoDB" id="10582013at2759"/>
<dbReference type="AlphaFoldDB" id="A0A4Y2JFD6"/>